<evidence type="ECO:0000256" key="2">
    <source>
        <dbReference type="SAM" id="Phobius"/>
    </source>
</evidence>
<dbReference type="Gene3D" id="3.40.50.1110">
    <property type="entry name" value="SGNH hydrolase"/>
    <property type="match status" value="1"/>
</dbReference>
<keyword evidence="2" id="KW-1133">Transmembrane helix</keyword>
<accession>A0A317FL47</accession>
<dbReference type="InterPro" id="IPR036514">
    <property type="entry name" value="SGNH_hydro_sf"/>
</dbReference>
<comment type="caution">
    <text evidence="4">The sequence shown here is derived from an EMBL/GenBank/DDBJ whole genome shotgun (WGS) entry which is preliminary data.</text>
</comment>
<dbReference type="AlphaFoldDB" id="A0A317FL47"/>
<organism evidence="4 5">
    <name type="scientific">Falsiroseomonas bella</name>
    <dbReference type="NCBI Taxonomy" id="2184016"/>
    <lineage>
        <taxon>Bacteria</taxon>
        <taxon>Pseudomonadati</taxon>
        <taxon>Pseudomonadota</taxon>
        <taxon>Alphaproteobacteria</taxon>
        <taxon>Acetobacterales</taxon>
        <taxon>Roseomonadaceae</taxon>
        <taxon>Falsiroseomonas</taxon>
    </lineage>
</organism>
<dbReference type="GO" id="GO:0016788">
    <property type="term" value="F:hydrolase activity, acting on ester bonds"/>
    <property type="evidence" value="ECO:0007669"/>
    <property type="project" value="UniProtKB-ARBA"/>
</dbReference>
<proteinExistence type="predicted"/>
<keyword evidence="3" id="KW-0732">Signal</keyword>
<dbReference type="OrthoDB" id="7783360at2"/>
<dbReference type="RefSeq" id="WP_109869713.1">
    <property type="nucleotide sequence ID" value="NZ_QGNA01000001.1"/>
</dbReference>
<dbReference type="EMBL" id="QGNA01000001">
    <property type="protein sequence ID" value="PWS39092.1"/>
    <property type="molecule type" value="Genomic_DNA"/>
</dbReference>
<name>A0A317FL47_9PROT</name>
<feature type="transmembrane region" description="Helical" evidence="2">
    <location>
        <begin position="379"/>
        <end position="402"/>
    </location>
</feature>
<keyword evidence="2" id="KW-0472">Membrane</keyword>
<feature type="signal peptide" evidence="3">
    <location>
        <begin position="1"/>
        <end position="28"/>
    </location>
</feature>
<reference evidence="5" key="1">
    <citation type="submission" date="2018-05" db="EMBL/GenBank/DDBJ databases">
        <authorList>
            <person name="Du Z."/>
            <person name="Wang X."/>
        </authorList>
    </citation>
    <scope>NUCLEOTIDE SEQUENCE [LARGE SCALE GENOMIC DNA]</scope>
    <source>
        <strain evidence="5">CQN31</strain>
    </source>
</reference>
<evidence type="ECO:0000256" key="1">
    <source>
        <dbReference type="SAM" id="MobiDB-lite"/>
    </source>
</evidence>
<keyword evidence="5" id="KW-1185">Reference proteome</keyword>
<keyword evidence="2" id="KW-0812">Transmembrane</keyword>
<evidence type="ECO:0000313" key="5">
    <source>
        <dbReference type="Proteomes" id="UP000245765"/>
    </source>
</evidence>
<feature type="chain" id="PRO_5016253012" description="PEP-CTERM sorting domain-containing protein" evidence="3">
    <location>
        <begin position="29"/>
        <end position="415"/>
    </location>
</feature>
<dbReference type="Proteomes" id="UP000245765">
    <property type="component" value="Unassembled WGS sequence"/>
</dbReference>
<protein>
    <recommendedName>
        <fullName evidence="6">PEP-CTERM sorting domain-containing protein</fullName>
    </recommendedName>
</protein>
<feature type="compositionally biased region" description="Polar residues" evidence="1">
    <location>
        <begin position="239"/>
        <end position="256"/>
    </location>
</feature>
<evidence type="ECO:0000256" key="3">
    <source>
        <dbReference type="SAM" id="SignalP"/>
    </source>
</evidence>
<evidence type="ECO:0000313" key="4">
    <source>
        <dbReference type="EMBL" id="PWS39092.1"/>
    </source>
</evidence>
<gene>
    <name evidence="4" type="ORF">DFH01_07585</name>
</gene>
<sequence length="415" mass="43978">MLTDKGRARLASAALLCAAMALPGAAAADPISILFVGNSYTFGRADPVLSYNAANVRDLTAPTQPGFSNTQGSNLYEPHPWGGVPGIFKMLTVQAGLDYDVALSTRNAASLRGQYLNTNPVGWDLRGNIALQRWDRLVLQELSDGPLPVGTTSNARPGSFAMYATQLAEYARSQSTDRSFTETQLFGSTQACRGATGNSASTCNDTVRNVTGNPNTNPDTQVTLYQTWARPNLIEGGFRTTTDDITGDVTRTNTPITGPYPAADGLERMTEDLRAAYAAVLAARPDLFADIAPVGEAFLAAVQRGLATRNMFAPDALTDGLIDLWFDDGTHASAWGSYLSALTIFGTVTGLDPRMFGMDEQAARDLGITGEEALMLQRIAAAAIGVPAPGAAPLMLVGLLALGALRRRKDRRPAA</sequence>
<feature type="region of interest" description="Disordered" evidence="1">
    <location>
        <begin position="239"/>
        <end position="258"/>
    </location>
</feature>
<evidence type="ECO:0008006" key="6">
    <source>
        <dbReference type="Google" id="ProtNLM"/>
    </source>
</evidence>